<feature type="domain" description="AIG1-type G" evidence="5">
    <location>
        <begin position="1"/>
        <end position="200"/>
    </location>
</feature>
<dbReference type="PANTHER" id="PTHR10903:SF188">
    <property type="entry name" value="GTPASE IMAP FAMILY MEMBER 2-LIKE-RELATED"/>
    <property type="match status" value="1"/>
</dbReference>
<dbReference type="Proteomes" id="UP000694621">
    <property type="component" value="Unplaced"/>
</dbReference>
<evidence type="ECO:0000313" key="6">
    <source>
        <dbReference type="Ensembl" id="ENSAMXP00005025851.1"/>
    </source>
</evidence>
<evidence type="ECO:0000256" key="3">
    <source>
        <dbReference type="ARBA" id="ARBA00023134"/>
    </source>
</evidence>
<dbReference type="InterPro" id="IPR027417">
    <property type="entry name" value="P-loop_NTPase"/>
</dbReference>
<reference evidence="6" key="1">
    <citation type="submission" date="2025-08" db="UniProtKB">
        <authorList>
            <consortium name="Ensembl"/>
        </authorList>
    </citation>
    <scope>IDENTIFICATION</scope>
</reference>
<dbReference type="GO" id="GO:0005525">
    <property type="term" value="F:GTP binding"/>
    <property type="evidence" value="ECO:0007669"/>
    <property type="project" value="UniProtKB-KW"/>
</dbReference>
<keyword evidence="3" id="KW-0342">GTP-binding</keyword>
<evidence type="ECO:0000313" key="7">
    <source>
        <dbReference type="Proteomes" id="UP000694621"/>
    </source>
</evidence>
<name>A0A8B9JTL6_ASTMX</name>
<evidence type="ECO:0000256" key="1">
    <source>
        <dbReference type="ARBA" id="ARBA00008535"/>
    </source>
</evidence>
<feature type="compositionally biased region" description="Basic residues" evidence="4">
    <location>
        <begin position="284"/>
        <end position="303"/>
    </location>
</feature>
<protein>
    <recommendedName>
        <fullName evidence="5">AIG1-type G domain-containing protein</fullName>
    </recommendedName>
</protein>
<organism evidence="6 7">
    <name type="scientific">Astyanax mexicanus</name>
    <name type="common">Blind cave fish</name>
    <name type="synonym">Astyanax fasciatus mexicanus</name>
    <dbReference type="NCBI Taxonomy" id="7994"/>
    <lineage>
        <taxon>Eukaryota</taxon>
        <taxon>Metazoa</taxon>
        <taxon>Chordata</taxon>
        <taxon>Craniata</taxon>
        <taxon>Vertebrata</taxon>
        <taxon>Euteleostomi</taxon>
        <taxon>Actinopterygii</taxon>
        <taxon>Neopterygii</taxon>
        <taxon>Teleostei</taxon>
        <taxon>Ostariophysi</taxon>
        <taxon>Characiformes</taxon>
        <taxon>Characoidei</taxon>
        <taxon>Acestrorhamphidae</taxon>
        <taxon>Acestrorhamphinae</taxon>
        <taxon>Astyanax</taxon>
    </lineage>
</organism>
<dbReference type="FunFam" id="3.40.50.300:FF:000366">
    <property type="entry name" value="GTPase, IMAP family member 2"/>
    <property type="match status" value="1"/>
</dbReference>
<comment type="similarity">
    <text evidence="1">Belongs to the TRAFAC class TrmE-Era-EngA-EngB-Septin-like GTPase superfamily. AIG1/Toc34/Toc159-like paraseptin GTPase family. IAN subfamily.</text>
</comment>
<accession>A0A8B9JTL6</accession>
<evidence type="ECO:0000256" key="4">
    <source>
        <dbReference type="SAM" id="MobiDB-lite"/>
    </source>
</evidence>
<feature type="region of interest" description="Disordered" evidence="4">
    <location>
        <begin position="205"/>
        <end position="303"/>
    </location>
</feature>
<dbReference type="Pfam" id="PF04548">
    <property type="entry name" value="AIG1"/>
    <property type="match status" value="1"/>
</dbReference>
<sequence>MRIVLLGKTGSGKSATGNTILCRKAFQEQYSFKSRTKKCRTECTDVEGRNICVIDTPGLDHTSSLTREQLKTEIKKHISPSFYGSYVFLLVISSAVRFREEDRKLVKWIEENFGEEALLHTIILLTHSVDQIGERTIGDFIIGSPELRLLINSCGNRYHVFNNREAGGRSQVSELMEKIDDMIRVNGGQSYTYMTYQEFQQKIKEEEKKKKQEEEDRQRRLEDMMKRRDELQRRRIEMDKKSRREEQDRKRRIEQKTKRREDIERRIQERKREKEERERGGRIRRERNRRKKRQMNKKRKKRQFFINIKKTSYTCINQSCIYCFDHHCM</sequence>
<feature type="compositionally biased region" description="Basic and acidic residues" evidence="4">
    <location>
        <begin position="205"/>
        <end position="283"/>
    </location>
</feature>
<proteinExistence type="inferred from homology"/>
<evidence type="ECO:0000256" key="2">
    <source>
        <dbReference type="ARBA" id="ARBA00022741"/>
    </source>
</evidence>
<dbReference type="SUPFAM" id="SSF52540">
    <property type="entry name" value="P-loop containing nucleoside triphosphate hydrolases"/>
    <property type="match status" value="1"/>
</dbReference>
<dbReference type="Gene3D" id="3.40.50.300">
    <property type="entry name" value="P-loop containing nucleotide triphosphate hydrolases"/>
    <property type="match status" value="1"/>
</dbReference>
<dbReference type="AlphaFoldDB" id="A0A8B9JTL6"/>
<evidence type="ECO:0000259" key="5">
    <source>
        <dbReference type="PROSITE" id="PS51720"/>
    </source>
</evidence>
<dbReference type="InterPro" id="IPR045058">
    <property type="entry name" value="GIMA/IAN/Toc"/>
</dbReference>
<dbReference type="Ensembl" id="ENSAMXT00005028478.1">
    <property type="protein sequence ID" value="ENSAMXP00005025851.1"/>
    <property type="gene ID" value="ENSAMXG00005013079.1"/>
</dbReference>
<dbReference type="PROSITE" id="PS51720">
    <property type="entry name" value="G_AIG1"/>
    <property type="match status" value="1"/>
</dbReference>
<keyword evidence="2" id="KW-0547">Nucleotide-binding</keyword>
<dbReference type="PANTHER" id="PTHR10903">
    <property type="entry name" value="GTPASE, IMAP FAMILY MEMBER-RELATED"/>
    <property type="match status" value="1"/>
</dbReference>
<dbReference type="InterPro" id="IPR006703">
    <property type="entry name" value="G_AIG1"/>
</dbReference>